<feature type="compositionally biased region" description="Low complexity" evidence="1">
    <location>
        <begin position="87"/>
        <end position="108"/>
    </location>
</feature>
<accession>A0A8J6YXP3</accession>
<dbReference type="Proteomes" id="UP000631034">
    <property type="component" value="Unassembled WGS sequence"/>
</dbReference>
<evidence type="ECO:0000313" key="2">
    <source>
        <dbReference type="EMBL" id="MBE1237587.1"/>
    </source>
</evidence>
<feature type="compositionally biased region" description="Low complexity" evidence="1">
    <location>
        <begin position="116"/>
        <end position="126"/>
    </location>
</feature>
<comment type="caution">
    <text evidence="2">The sequence shown here is derived from an EMBL/GenBank/DDBJ whole genome shotgun (WGS) entry which is preliminary data.</text>
</comment>
<proteinExistence type="predicted"/>
<sequence>MAKQETPSPRRSALRRKDASASERSPGRLSATRTSGAPDAEDTAAGSREAPAAAAAPSRAASGTRSGASSLRASRSDAQPMRRSRDAASPSASRAAGAAPASERAGSRTPARPRNASGSGAATPAAGKGGAAPLVSRTDKPGIRPLPPTPVARPAFDRRLPGSVDVHVEDLLKSLARLYDVLVQENEALARMDVRTAQSCLEEKERATLDYRRNLLAVHRNPGLLLNLEEDQKAAMRRAGEALKTVSEENCRRLQAGMDAIGYTIESVFQAVREYVVEHTASYTEEGTVEPNFTSSSDKSISVNRTL</sequence>
<dbReference type="EMBL" id="JACZHT010000005">
    <property type="protein sequence ID" value="MBE1237587.1"/>
    <property type="molecule type" value="Genomic_DNA"/>
</dbReference>
<dbReference type="RefSeq" id="WP_192534586.1">
    <property type="nucleotide sequence ID" value="NZ_JACZHT010000005.1"/>
</dbReference>
<gene>
    <name evidence="2" type="ORF">IHV25_07990</name>
</gene>
<keyword evidence="3" id="KW-1185">Reference proteome</keyword>
<feature type="region of interest" description="Disordered" evidence="1">
    <location>
        <begin position="1"/>
        <end position="157"/>
    </location>
</feature>
<reference evidence="2" key="1">
    <citation type="submission" date="2020-10" db="EMBL/GenBank/DDBJ databases">
        <title>Genome sequence of the unusual species of purple photosynthetic bacteria, Phaeovibrio sulfidiphilus DSM 23193, type strain.</title>
        <authorList>
            <person name="Kyndt J.A."/>
            <person name="Meyer T.E."/>
        </authorList>
    </citation>
    <scope>NUCLEOTIDE SEQUENCE</scope>
    <source>
        <strain evidence="2">DSM 23193</strain>
    </source>
</reference>
<evidence type="ECO:0000313" key="3">
    <source>
        <dbReference type="Proteomes" id="UP000631034"/>
    </source>
</evidence>
<evidence type="ECO:0000256" key="1">
    <source>
        <dbReference type="SAM" id="MobiDB-lite"/>
    </source>
</evidence>
<feature type="region of interest" description="Disordered" evidence="1">
    <location>
        <begin position="286"/>
        <end position="307"/>
    </location>
</feature>
<dbReference type="AlphaFoldDB" id="A0A8J6YXP3"/>
<name>A0A8J6YXP3_9PROT</name>
<organism evidence="2 3">
    <name type="scientific">Phaeovibrio sulfidiphilus</name>
    <dbReference type="NCBI Taxonomy" id="1220600"/>
    <lineage>
        <taxon>Bacteria</taxon>
        <taxon>Pseudomonadati</taxon>
        <taxon>Pseudomonadota</taxon>
        <taxon>Alphaproteobacteria</taxon>
        <taxon>Rhodospirillales</taxon>
        <taxon>Rhodospirillaceae</taxon>
        <taxon>Phaeovibrio</taxon>
    </lineage>
</organism>
<protein>
    <submittedName>
        <fullName evidence="2">Uncharacterized protein</fullName>
    </submittedName>
</protein>
<feature type="compositionally biased region" description="Low complexity" evidence="1">
    <location>
        <begin position="44"/>
        <end position="78"/>
    </location>
</feature>